<dbReference type="eggNOG" id="ENOG502QXK3">
    <property type="taxonomic scope" value="Eukaryota"/>
</dbReference>
<protein>
    <submittedName>
        <fullName evidence="2">Uncharacterized protein</fullName>
    </submittedName>
</protein>
<dbReference type="AlphaFoldDB" id="J4D790"/>
<dbReference type="KEGG" id="tot:TOT_020000302"/>
<accession>J4D790</accession>
<feature type="region of interest" description="Disordered" evidence="1">
    <location>
        <begin position="1"/>
        <end position="28"/>
    </location>
</feature>
<dbReference type="OrthoDB" id="362020at2759"/>
<organism evidence="2 3">
    <name type="scientific">Theileria orientalis strain Shintoku</name>
    <dbReference type="NCBI Taxonomy" id="869250"/>
    <lineage>
        <taxon>Eukaryota</taxon>
        <taxon>Sar</taxon>
        <taxon>Alveolata</taxon>
        <taxon>Apicomplexa</taxon>
        <taxon>Aconoidasida</taxon>
        <taxon>Piroplasmida</taxon>
        <taxon>Theileriidae</taxon>
        <taxon>Theileria</taxon>
    </lineage>
</organism>
<feature type="region of interest" description="Disordered" evidence="1">
    <location>
        <begin position="196"/>
        <end position="244"/>
    </location>
</feature>
<evidence type="ECO:0000313" key="3">
    <source>
        <dbReference type="Proteomes" id="UP000003786"/>
    </source>
</evidence>
<dbReference type="VEuPathDB" id="PiroplasmaDB:TOT_020000302"/>
<feature type="compositionally biased region" description="Polar residues" evidence="1">
    <location>
        <begin position="218"/>
        <end position="244"/>
    </location>
</feature>
<proteinExistence type="predicted"/>
<dbReference type="EMBL" id="AP011947">
    <property type="protein sequence ID" value="BAM40035.1"/>
    <property type="molecule type" value="Genomic_DNA"/>
</dbReference>
<gene>
    <name evidence="2" type="ORF">TOT_020000302</name>
</gene>
<dbReference type="RefSeq" id="XP_009690336.1">
    <property type="nucleotide sequence ID" value="XM_009692041.1"/>
</dbReference>
<sequence length="434" mass="48138">MLNRSNSNIETSSHMISTHKKTVEQKKSTQPLRFRSFDEFYKEYNRKIATGDSKSLYPASKTPIKNTSVKDKIELLTASKNKESVVSKPVLVQSSDFNIKGRVKKLCEKFQKCEGTSHFCSGLRDVIASVKGVKTYTSPESVVSSPKQREAAANELSDLLPPMETHVKLADAKDAVNVASETVLNDTKLTTNEGLNTVADTKAGPLGDLSPVIAEPDLSTTEDSLSPGVSESESPLRQTSNASLKSEDEALIDQVIGRIMGDQQFCNAFFDKLEALNLGSKSESLQFDGMIDDLQFLVDEDEEPETEVSEETKKAFDWYFNQPQVFDLEFTERNDRNLVTTIEESDPSECGSLMGDRPPSRTSLKGDSPRFSSKPDSFNWLSLYNHTRNPASTGYGMASGLNNCNMTGSFRDNSYVGGYKSELLKNFDWFNFLG</sequence>
<evidence type="ECO:0000313" key="2">
    <source>
        <dbReference type="EMBL" id="BAM40035.1"/>
    </source>
</evidence>
<keyword evidence="3" id="KW-1185">Reference proteome</keyword>
<reference evidence="2 3" key="1">
    <citation type="journal article" date="2012" name="MBio">
        <title>Comparative genome analysis of three eukaryotic parasites with differing abilities to transform leukocytes reveals key mediators of Theileria-induced leukocyte transformation.</title>
        <authorList>
            <person name="Hayashida K."/>
            <person name="Hara Y."/>
            <person name="Abe T."/>
            <person name="Yamasaki C."/>
            <person name="Toyoda A."/>
            <person name="Kosuge T."/>
            <person name="Suzuki Y."/>
            <person name="Sato Y."/>
            <person name="Kawashima S."/>
            <person name="Katayama T."/>
            <person name="Wakaguri H."/>
            <person name="Inoue N."/>
            <person name="Homma K."/>
            <person name="Tada-Umezaki M."/>
            <person name="Yagi Y."/>
            <person name="Fujii Y."/>
            <person name="Habara T."/>
            <person name="Kanehisa M."/>
            <person name="Watanabe H."/>
            <person name="Ito K."/>
            <person name="Gojobori T."/>
            <person name="Sugawara H."/>
            <person name="Imanishi T."/>
            <person name="Weir W."/>
            <person name="Gardner M."/>
            <person name="Pain A."/>
            <person name="Shiels B."/>
            <person name="Hattori M."/>
            <person name="Nene V."/>
            <person name="Sugimoto C."/>
        </authorList>
    </citation>
    <scope>NUCLEOTIDE SEQUENCE [LARGE SCALE GENOMIC DNA]</scope>
    <source>
        <strain evidence="2 3">Shintoku</strain>
    </source>
</reference>
<feature type="compositionally biased region" description="Polar residues" evidence="1">
    <location>
        <begin position="360"/>
        <end position="372"/>
    </location>
</feature>
<feature type="region of interest" description="Disordered" evidence="1">
    <location>
        <begin position="344"/>
        <end position="372"/>
    </location>
</feature>
<dbReference type="GeneID" id="20714464"/>
<dbReference type="Proteomes" id="UP000003786">
    <property type="component" value="Chromosome 2"/>
</dbReference>
<feature type="compositionally biased region" description="Polar residues" evidence="1">
    <location>
        <begin position="1"/>
        <end position="16"/>
    </location>
</feature>
<evidence type="ECO:0000256" key="1">
    <source>
        <dbReference type="SAM" id="MobiDB-lite"/>
    </source>
</evidence>
<name>J4D790_THEOR</name>